<reference evidence="1" key="1">
    <citation type="journal article" date="2021" name="Proc. Natl. Acad. Sci. U.S.A.">
        <title>A Catalog of Tens of Thousands of Viruses from Human Metagenomes Reveals Hidden Associations with Chronic Diseases.</title>
        <authorList>
            <person name="Tisza M.J."/>
            <person name="Buck C.B."/>
        </authorList>
    </citation>
    <scope>NUCLEOTIDE SEQUENCE</scope>
    <source>
        <strain evidence="1">CtQyH19</strain>
    </source>
</reference>
<evidence type="ECO:0000313" key="1">
    <source>
        <dbReference type="EMBL" id="DAF96814.1"/>
    </source>
</evidence>
<organism evidence="1">
    <name type="scientific">Podoviridae sp. ctQyH19</name>
    <dbReference type="NCBI Taxonomy" id="2825249"/>
    <lineage>
        <taxon>Viruses</taxon>
        <taxon>Duplodnaviria</taxon>
        <taxon>Heunggongvirae</taxon>
        <taxon>Uroviricota</taxon>
        <taxon>Caudoviricetes</taxon>
    </lineage>
</organism>
<protein>
    <submittedName>
        <fullName evidence="1">Uncharacterized protein</fullName>
    </submittedName>
</protein>
<dbReference type="EMBL" id="BK016121">
    <property type="protein sequence ID" value="DAF96814.1"/>
    <property type="molecule type" value="Genomic_DNA"/>
</dbReference>
<proteinExistence type="predicted"/>
<sequence length="50" mass="5992">MKHCIYVSKGEIRGGHQFENSRILTFEKREIRDKFLENFKDLIEIAKPLL</sequence>
<name>A0A8S5UR15_9CAUD</name>
<accession>A0A8S5UR15</accession>